<dbReference type="SMART" id="SM00827">
    <property type="entry name" value="PKS_AT"/>
    <property type="match status" value="1"/>
</dbReference>
<dbReference type="Gene3D" id="3.30.70.250">
    <property type="entry name" value="Malonyl-CoA ACP transacylase, ACP-binding"/>
    <property type="match status" value="1"/>
</dbReference>
<proteinExistence type="predicted"/>
<keyword evidence="7" id="KW-1185">Reference proteome</keyword>
<comment type="catalytic activity">
    <reaction evidence="4">
        <text>holo-[ACP] + malonyl-CoA = malonyl-[ACP] + CoA</text>
        <dbReference type="Rhea" id="RHEA:41792"/>
        <dbReference type="Rhea" id="RHEA-COMP:9623"/>
        <dbReference type="Rhea" id="RHEA-COMP:9685"/>
        <dbReference type="ChEBI" id="CHEBI:57287"/>
        <dbReference type="ChEBI" id="CHEBI:57384"/>
        <dbReference type="ChEBI" id="CHEBI:64479"/>
        <dbReference type="ChEBI" id="CHEBI:78449"/>
        <dbReference type="EC" id="2.3.1.39"/>
    </reaction>
</comment>
<dbReference type="GO" id="GO:0004314">
    <property type="term" value="F:[acyl-carrier-protein] S-malonyltransferase activity"/>
    <property type="evidence" value="ECO:0007669"/>
    <property type="project" value="UniProtKB-EC"/>
</dbReference>
<keyword evidence="2" id="KW-0808">Transferase</keyword>
<gene>
    <name evidence="6" type="ORF">DPQ33_02195</name>
</gene>
<reference evidence="6 7" key="1">
    <citation type="submission" date="2018-06" db="EMBL/GenBank/DDBJ databases">
        <title>Complete genome of Desulfovibrio indonesiensis P37SLT.</title>
        <authorList>
            <person name="Crispim J.S."/>
            <person name="Vidigal P.M.P."/>
            <person name="Silva L.C.F."/>
            <person name="Laguardia C.N."/>
            <person name="Araujo L.C."/>
            <person name="Dias R.S."/>
            <person name="Sousa M.P."/>
            <person name="Paula S.O."/>
            <person name="Silva C."/>
        </authorList>
    </citation>
    <scope>NUCLEOTIDE SEQUENCE [LARGE SCALE GENOMIC DNA]</scope>
    <source>
        <strain evidence="6 7">P37SLT</strain>
    </source>
</reference>
<sequence length="310" mass="33642">MPAPRTVFLYPGQGAVPETNPAELFEGHPEIAEDFSAYAPDLGDLADFHQAAPMDDYTAQRGVYALTLAMSNALMRRGLTPDALGGHSLGVYAAWAGGGGLAPHDGARVVRHAYDAIAACPMEDEYAVLAVIGLSRDEIGTLLGDMTPPAWVSVINNRRQLLVSLPRPHVSKFMDNCTAAGALRTMRLPFERACHVPPHEAATTSLRAMLDGLDIAPTRMPLYSSLRPEPLHEPADIADVVSWQLSRPLDWLGTVNRLILAGAERFVCLDPTMTLARIVLWISRKVEVVGVTSSRDIDSLTHEFCNAEQL</sequence>
<protein>
    <recommendedName>
        <fullName evidence="1">[acyl-carrier-protein] S-malonyltransferase</fullName>
        <ecNumber evidence="1">2.3.1.39</ecNumber>
    </recommendedName>
</protein>
<evidence type="ECO:0000256" key="1">
    <source>
        <dbReference type="ARBA" id="ARBA00013258"/>
    </source>
</evidence>
<dbReference type="InterPro" id="IPR001227">
    <property type="entry name" value="Ac_transferase_dom_sf"/>
</dbReference>
<dbReference type="AlphaFoldDB" id="A0A7M3MIQ6"/>
<dbReference type="EC" id="2.3.1.39" evidence="1"/>
<dbReference type="InterPro" id="IPR016036">
    <property type="entry name" value="Malonyl_transacylase_ACP-bd"/>
</dbReference>
<dbReference type="Pfam" id="PF00698">
    <property type="entry name" value="Acyl_transf_1"/>
    <property type="match status" value="1"/>
</dbReference>
<dbReference type="RefSeq" id="WP_144301549.1">
    <property type="nucleotide sequence ID" value="NZ_QMIE01000002.1"/>
</dbReference>
<dbReference type="PANTHER" id="PTHR42681">
    <property type="entry name" value="MALONYL-COA-ACYL CARRIER PROTEIN TRANSACYLASE, MITOCHONDRIAL"/>
    <property type="match status" value="1"/>
</dbReference>
<dbReference type="InterPro" id="IPR014043">
    <property type="entry name" value="Acyl_transferase_dom"/>
</dbReference>
<evidence type="ECO:0000256" key="3">
    <source>
        <dbReference type="ARBA" id="ARBA00023315"/>
    </source>
</evidence>
<evidence type="ECO:0000256" key="4">
    <source>
        <dbReference type="ARBA" id="ARBA00048462"/>
    </source>
</evidence>
<dbReference type="SUPFAM" id="SSF52151">
    <property type="entry name" value="FabD/lysophospholipase-like"/>
    <property type="match status" value="1"/>
</dbReference>
<dbReference type="InterPro" id="IPR016035">
    <property type="entry name" value="Acyl_Trfase/lysoPLipase"/>
</dbReference>
<dbReference type="GO" id="GO:0006633">
    <property type="term" value="P:fatty acid biosynthetic process"/>
    <property type="evidence" value="ECO:0007669"/>
    <property type="project" value="TreeGrafter"/>
</dbReference>
<dbReference type="Gene3D" id="3.40.366.10">
    <property type="entry name" value="Malonyl-Coenzyme A Acyl Carrier Protein, domain 2"/>
    <property type="match status" value="1"/>
</dbReference>
<organism evidence="6 7">
    <name type="scientific">Oceanidesulfovibrio indonesiensis</name>
    <dbReference type="NCBI Taxonomy" id="54767"/>
    <lineage>
        <taxon>Bacteria</taxon>
        <taxon>Pseudomonadati</taxon>
        <taxon>Thermodesulfobacteriota</taxon>
        <taxon>Desulfovibrionia</taxon>
        <taxon>Desulfovibrionales</taxon>
        <taxon>Desulfovibrionaceae</taxon>
        <taxon>Oceanidesulfovibrio</taxon>
    </lineage>
</organism>
<dbReference type="GO" id="GO:0005829">
    <property type="term" value="C:cytosol"/>
    <property type="evidence" value="ECO:0007669"/>
    <property type="project" value="TreeGrafter"/>
</dbReference>
<dbReference type="SUPFAM" id="SSF55048">
    <property type="entry name" value="Probable ACP-binding domain of malonyl-CoA ACP transacylase"/>
    <property type="match status" value="1"/>
</dbReference>
<evidence type="ECO:0000313" key="7">
    <source>
        <dbReference type="Proteomes" id="UP000448292"/>
    </source>
</evidence>
<dbReference type="InterPro" id="IPR050858">
    <property type="entry name" value="Mal-CoA-ACP_Trans/PKS_FabD"/>
</dbReference>
<dbReference type="PANTHER" id="PTHR42681:SF1">
    <property type="entry name" value="MALONYL-COA-ACYL CARRIER PROTEIN TRANSACYLASE, MITOCHONDRIAL"/>
    <property type="match status" value="1"/>
</dbReference>
<feature type="domain" description="Malonyl-CoA:ACP transacylase (MAT)" evidence="5">
    <location>
        <begin position="9"/>
        <end position="297"/>
    </location>
</feature>
<evidence type="ECO:0000313" key="6">
    <source>
        <dbReference type="EMBL" id="TVM19191.1"/>
    </source>
</evidence>
<evidence type="ECO:0000259" key="5">
    <source>
        <dbReference type="SMART" id="SM00827"/>
    </source>
</evidence>
<dbReference type="OrthoDB" id="7617297at2"/>
<dbReference type="Proteomes" id="UP000448292">
    <property type="component" value="Unassembled WGS sequence"/>
</dbReference>
<dbReference type="EMBL" id="QMIE01000002">
    <property type="protein sequence ID" value="TVM19191.1"/>
    <property type="molecule type" value="Genomic_DNA"/>
</dbReference>
<name>A0A7M3MIQ6_9BACT</name>
<keyword evidence="3" id="KW-0012">Acyltransferase</keyword>
<accession>A0A7M3MIQ6</accession>
<comment type="caution">
    <text evidence="6">The sequence shown here is derived from an EMBL/GenBank/DDBJ whole genome shotgun (WGS) entry which is preliminary data.</text>
</comment>
<evidence type="ECO:0000256" key="2">
    <source>
        <dbReference type="ARBA" id="ARBA00022679"/>
    </source>
</evidence>